<protein>
    <submittedName>
        <fullName evidence="2">Uncharacterized protein</fullName>
    </submittedName>
</protein>
<accession>A0A6C0CXG9</accession>
<reference evidence="2" key="1">
    <citation type="journal article" date="2020" name="Nature">
        <title>Giant virus diversity and host interactions through global metagenomics.</title>
        <authorList>
            <person name="Schulz F."/>
            <person name="Roux S."/>
            <person name="Paez-Espino D."/>
            <person name="Jungbluth S."/>
            <person name="Walsh D.A."/>
            <person name="Denef V.J."/>
            <person name="McMahon K.D."/>
            <person name="Konstantinidis K.T."/>
            <person name="Eloe-Fadrosh E.A."/>
            <person name="Kyrpides N.C."/>
            <person name="Woyke T."/>
        </authorList>
    </citation>
    <scope>NUCLEOTIDE SEQUENCE</scope>
    <source>
        <strain evidence="2">GVMAG-M-3300023109-53</strain>
    </source>
</reference>
<feature type="region of interest" description="Disordered" evidence="1">
    <location>
        <begin position="701"/>
        <end position="877"/>
    </location>
</feature>
<feature type="compositionally biased region" description="Basic and acidic residues" evidence="1">
    <location>
        <begin position="810"/>
        <end position="862"/>
    </location>
</feature>
<evidence type="ECO:0000256" key="1">
    <source>
        <dbReference type="SAM" id="MobiDB-lite"/>
    </source>
</evidence>
<feature type="region of interest" description="Disordered" evidence="1">
    <location>
        <begin position="1067"/>
        <end position="1086"/>
    </location>
</feature>
<proteinExistence type="predicted"/>
<name>A0A6C0CXG9_9ZZZZ</name>
<dbReference type="EMBL" id="MN739503">
    <property type="protein sequence ID" value="QHT08923.1"/>
    <property type="molecule type" value="Genomic_DNA"/>
</dbReference>
<organism evidence="2">
    <name type="scientific">viral metagenome</name>
    <dbReference type="NCBI Taxonomy" id="1070528"/>
    <lineage>
        <taxon>unclassified sequences</taxon>
        <taxon>metagenomes</taxon>
        <taxon>organismal metagenomes</taxon>
    </lineage>
</organism>
<sequence length="1988" mass="230344">MSDIYKVCELNDSNNISKITVFYGNTDLDIQKLFLENPSNSIFENVFSKSELDNISTNNIPVQFTSLSIYSDDTIQNIKKKIISAYSNSIAFEEMYLFSKQIQNVNNISIYDALTHNNYFSITQDILLQFLSNINDFNIEGVSFKEKYEFNDIIDLNISEKILVDIPLGQHIITGNDIFNFTINPYRIISFTKVISSYTSNLISTSNKELLLSSGFIYENNIYLCNAKDILKNSISKNLSEKTTTSLYLPFLEEKNIDDLKKLNNEHITLLEKSKNLISTNFIKQNDNISLFYDIYNSRKSELSYIQQGIKRIQFIIHQPFSFNLPLDIVFKLIHATKLIPFIKFNPSKKKENIYRLYCNRISKNEKKIPYLSKSQIFKLMKNIKGSKKVSCYIEFPMEDTTIPIILEFDSFANIIVSLELKKPLEISSLDKLFISAINPVIKIIQEYTANSGYKIVSYNNLYDNNVEILKIDYNSYISIEKNINLNSLVGCVSSVFNILVGELQKGIVLRYKRVANFNEMESTDAFIVELLNRANDDDDIIDAVVDNFQLTEMEAKLKIAELLNSLQVVQSLGKKSLKIKNNPGFLTKITQDQFKQNIMIEMENINNIFYLNVIPIYLDSIIRITQFPETSNIPISTIDSLCKVKQVEDEDDFEEIIAPSEKPVADNIPVGIVAQDLTFGVGAEKSKEKTINVMDFLFEDDDDEDEEEEEEDDEGIEVELPEEEIMKGGEDSDDEGIDVDLDSDDEGIDVDLDSDDEGIDVDLDSDDEGIDIEPEDEDKDEGIDVDLDEGIDVDLDEETPIKTKTPTPPKEKTPTPPKEKTPTPPKEKTPTPPKEKTPTPPKEKTPTPPKEKTPTPPKEKTPTPPKEVLTIKKKSKKLKIQDEEKIKSDITGMKIADPNPFFRSMYNKDPILFLTESDGKYNSYSRACPWNKRRQPVILTDKEKEKIDKEHPGSYEHAIKYGSSPDKKYWYICPRYWDLKRNISLTEEEVKSGKYGNIIPEDAKVVPPGANIFQFKGKEHQDKDGNYKTHNPGFLKEDAHPDGLCVPCCFKNWDKDSQIKRREKCLSEESKEEKTQKSKSKDKAPAQLDEYIKGPDKFPLEQGRFGYLPFIIQTFIGTDNKQCQISATNTNLKKDYPCYLRVGVENNKNKSFLGVIADIYSQYNNNKTMNIQDFTNKLISILTLDIFVEIQNGNLINLFKREYDKIKLEEINIPQIKNSKIYEKFITNNNQQLKSIISSYLNFIDYLSEPTSFVNYEFIWDLICMKNPNLFPEGINLIILEMPQDDVTANLNIICPTNFYSINKYDDKKETVIIMKKYEYFEPINIVIDKAKTTGTSYRTTKLFNSKLMNSIPNLKNMKTTIKDIYNSMCKPLPSVLNIADKYNFKTFKFKRNKVIKEIIKILDSKKLPILNLVLNYDNKVIGLITEINSEKGFIPSFPSEILDYPLIYFDDEKMNLKNFENTVKFLTSIKKFTNNEILCQPVVKVLEDKLIVGLLTETNQFIELIEPEQNTDITIKDTIDDENFYNVNKKTQLSDKIDEERIIFIKKIQIETELYNKFRNKLKYLLSNYNNKNLREIIESLSNTKYMLYYNQLDELIKQIKKLMNKEVEFVDSKDLKLFDKETTIQDVLNIPKVNLMNNLDNEEIYYSKVADELIRYNRIKMFMFEPKVFLSFSDIKYNLNDDEIILLQSLLTQDYFEDLVPKIDSKYINFNTYDTVEPNLSVKYDNEFIKSSETKIDTKNKMKEVLGVQDRKLNLGNLNCKYEIKDVYSKLLLKFRGGFKEINFGFDKPECSFDVALVIIKNFQPSFKISIDIIKQILIEEYESLIVINKRKVIDIISYYGKVGDDKKIDVASMNIEEMIKKNDYLLNIFDLLLLSNKLKFPLALISPKRFKENKKEYLTLNISKGETYIVRTPVFNKYRRTVPKYKLIINKNNEGLIEIKNIPNENIRKQMLEQSNTVKSLLEGFDETEEEIKGGKLKHKIRLT</sequence>
<evidence type="ECO:0000313" key="2">
    <source>
        <dbReference type="EMBL" id="QHT08923.1"/>
    </source>
</evidence>
<feature type="compositionally biased region" description="Acidic residues" evidence="1">
    <location>
        <begin position="732"/>
        <end position="799"/>
    </location>
</feature>
<feature type="compositionally biased region" description="Acidic residues" evidence="1">
    <location>
        <begin position="701"/>
        <end position="724"/>
    </location>
</feature>